<comment type="caution">
    <text evidence="3">The sequence shown here is derived from an EMBL/GenBank/DDBJ whole genome shotgun (WGS) entry which is preliminary data.</text>
</comment>
<dbReference type="InterPro" id="IPR003660">
    <property type="entry name" value="HAMP_dom"/>
</dbReference>
<dbReference type="PROSITE" id="PS50885">
    <property type="entry name" value="HAMP"/>
    <property type="match status" value="1"/>
</dbReference>
<gene>
    <name evidence="3" type="ORF">CRM94_04530</name>
</gene>
<dbReference type="InterPro" id="IPR021796">
    <property type="entry name" value="Tll0287-like_dom"/>
</dbReference>
<dbReference type="GO" id="GO:0016020">
    <property type="term" value="C:membrane"/>
    <property type="evidence" value="ECO:0007669"/>
    <property type="project" value="InterPro"/>
</dbReference>
<dbReference type="EMBL" id="PDDY01000001">
    <property type="protein sequence ID" value="PEH41484.1"/>
    <property type="molecule type" value="Genomic_DNA"/>
</dbReference>
<evidence type="ECO:0000313" key="4">
    <source>
        <dbReference type="Proteomes" id="UP000220629"/>
    </source>
</evidence>
<proteinExistence type="predicted"/>
<dbReference type="SMART" id="SM00304">
    <property type="entry name" value="HAMP"/>
    <property type="match status" value="1"/>
</dbReference>
<protein>
    <submittedName>
        <fullName evidence="3">Signal protein</fullName>
    </submittedName>
</protein>
<keyword evidence="1" id="KW-1133">Transmembrane helix</keyword>
<sequence>MKLSLAIKFNLVFVAIFAIGLTAAGIVADRVLQQQALAETRHDADVLMSAAEAMQDYTAKHITPLLSTQIQYSFVPESVPAFSAIEMLNTLQGSFPNFSYRSTMLNPTNPRDRATDWESEVIAHLHDKPALKEVTGQRRTPGGEQLLFLARPTRITDATCMQCHSTPAAAPRTMLDKYGPANGFGWQMNQVIGAEFVSVPMSESIARGRALWRSFMEALTVVFVVVLVVLNVLVHFLVTRRLQTLSRAADAVSLGKLDDVELPTRGGDEIASLAVSFGRMRTSLVTAFEILDETGAASTAPNGSRP</sequence>
<accession>A0A2A7SCQ2</accession>
<keyword evidence="1" id="KW-0812">Transmembrane</keyword>
<dbReference type="Pfam" id="PF00672">
    <property type="entry name" value="HAMP"/>
    <property type="match status" value="1"/>
</dbReference>
<reference evidence="4" key="1">
    <citation type="submission" date="2017-09" db="EMBL/GenBank/DDBJ databases">
        <title>FDA dAtabase for Regulatory Grade micrObial Sequences (FDA-ARGOS): Supporting development and validation of Infectious Disease Dx tests.</title>
        <authorList>
            <person name="Minogue T."/>
            <person name="Wolcott M."/>
            <person name="Wasieloski L."/>
            <person name="Aguilar W."/>
            <person name="Moore D."/>
            <person name="Tallon L."/>
            <person name="Sadzewicz L."/>
            <person name="Ott S."/>
            <person name="Zhao X."/>
            <person name="Nagaraj S."/>
            <person name="Vavikolanu K."/>
            <person name="Aluvathingal J."/>
            <person name="Nadendla S."/>
            <person name="Sichtig H."/>
        </authorList>
    </citation>
    <scope>NUCLEOTIDE SEQUENCE [LARGE SCALE GENOMIC DNA]</scope>
    <source>
        <strain evidence="4">FDAARGOS_390</strain>
    </source>
</reference>
<dbReference type="Proteomes" id="UP000220629">
    <property type="component" value="Unassembled WGS sequence"/>
</dbReference>
<dbReference type="GO" id="GO:0007165">
    <property type="term" value="P:signal transduction"/>
    <property type="evidence" value="ECO:0007669"/>
    <property type="project" value="InterPro"/>
</dbReference>
<name>A0A2A7SCQ2_BURGA</name>
<evidence type="ECO:0000256" key="1">
    <source>
        <dbReference type="SAM" id="Phobius"/>
    </source>
</evidence>
<evidence type="ECO:0000259" key="2">
    <source>
        <dbReference type="PROSITE" id="PS50885"/>
    </source>
</evidence>
<dbReference type="Pfam" id="PF11845">
    <property type="entry name" value="Tll0287-like"/>
    <property type="match status" value="1"/>
</dbReference>
<dbReference type="RefSeq" id="WP_096752408.1">
    <property type="nucleotide sequence ID" value="NZ_CADEPO010000019.1"/>
</dbReference>
<feature type="transmembrane region" description="Helical" evidence="1">
    <location>
        <begin position="218"/>
        <end position="238"/>
    </location>
</feature>
<dbReference type="SUPFAM" id="SSF158472">
    <property type="entry name" value="HAMP domain-like"/>
    <property type="match status" value="1"/>
</dbReference>
<feature type="domain" description="HAMP" evidence="2">
    <location>
        <begin position="236"/>
        <end position="289"/>
    </location>
</feature>
<dbReference type="AlphaFoldDB" id="A0A2A7SCQ2"/>
<dbReference type="Gene3D" id="6.10.340.10">
    <property type="match status" value="1"/>
</dbReference>
<keyword evidence="1" id="KW-0472">Membrane</keyword>
<dbReference type="CDD" id="cd06225">
    <property type="entry name" value="HAMP"/>
    <property type="match status" value="1"/>
</dbReference>
<organism evidence="3 4">
    <name type="scientific">Burkholderia gladioli</name>
    <name type="common">Pseudomonas marginata</name>
    <name type="synonym">Phytomonas marginata</name>
    <dbReference type="NCBI Taxonomy" id="28095"/>
    <lineage>
        <taxon>Bacteria</taxon>
        <taxon>Pseudomonadati</taxon>
        <taxon>Pseudomonadota</taxon>
        <taxon>Betaproteobacteria</taxon>
        <taxon>Burkholderiales</taxon>
        <taxon>Burkholderiaceae</taxon>
        <taxon>Burkholderia</taxon>
    </lineage>
</organism>
<evidence type="ECO:0000313" key="3">
    <source>
        <dbReference type="EMBL" id="PEH41484.1"/>
    </source>
</evidence>